<evidence type="ECO:0000313" key="2">
    <source>
        <dbReference type="EMBL" id="GAA4449274.1"/>
    </source>
</evidence>
<dbReference type="Proteomes" id="UP001500840">
    <property type="component" value="Unassembled WGS sequence"/>
</dbReference>
<dbReference type="InterPro" id="IPR010870">
    <property type="entry name" value="Porin_O/P"/>
</dbReference>
<dbReference type="RefSeq" id="WP_339936720.1">
    <property type="nucleotide sequence ID" value="NZ_BAABGA010000018.1"/>
</dbReference>
<accession>A0ABP8MFW1</accession>
<protein>
    <submittedName>
        <fullName evidence="2">Porin</fullName>
    </submittedName>
</protein>
<dbReference type="Pfam" id="PF07396">
    <property type="entry name" value="Porin_O_P"/>
    <property type="match status" value="1"/>
</dbReference>
<evidence type="ECO:0000256" key="1">
    <source>
        <dbReference type="SAM" id="SignalP"/>
    </source>
</evidence>
<dbReference type="EMBL" id="BAABGA010000018">
    <property type="protein sequence ID" value="GAA4449274.1"/>
    <property type="molecule type" value="Genomic_DNA"/>
</dbReference>
<comment type="caution">
    <text evidence="2">The sequence shown here is derived from an EMBL/GenBank/DDBJ whole genome shotgun (WGS) entry which is preliminary data.</text>
</comment>
<dbReference type="Gene3D" id="2.40.160.10">
    <property type="entry name" value="Porin"/>
    <property type="match status" value="1"/>
</dbReference>
<proteinExistence type="predicted"/>
<evidence type="ECO:0000313" key="3">
    <source>
        <dbReference type="Proteomes" id="UP001500840"/>
    </source>
</evidence>
<keyword evidence="3" id="KW-1185">Reference proteome</keyword>
<dbReference type="InterPro" id="IPR023614">
    <property type="entry name" value="Porin_dom_sf"/>
</dbReference>
<reference evidence="3" key="1">
    <citation type="journal article" date="2019" name="Int. J. Syst. Evol. Microbiol.">
        <title>The Global Catalogue of Microorganisms (GCM) 10K type strain sequencing project: providing services to taxonomists for standard genome sequencing and annotation.</title>
        <authorList>
            <consortium name="The Broad Institute Genomics Platform"/>
            <consortium name="The Broad Institute Genome Sequencing Center for Infectious Disease"/>
            <person name="Wu L."/>
            <person name="Ma J."/>
        </authorList>
    </citation>
    <scope>NUCLEOTIDE SEQUENCE [LARGE SCALE GENOMIC DNA]</scope>
    <source>
        <strain evidence="3">JCM 17759</strain>
    </source>
</reference>
<dbReference type="SUPFAM" id="SSF56935">
    <property type="entry name" value="Porins"/>
    <property type="match status" value="1"/>
</dbReference>
<sequence>MRITFRTNQLQAKLAAAGVFLAFVTNSAGVVFGDGPLTFPTMSGSQIQATNYNQPFGLLDDGEIGREESSEPVEEPIVESVPAADYKKLLERVDDMESSWEKYQDKLAEESAEKKKKPTMKISGRVHLDNWNFLESDAGTNFLETGDPLDDPEDRWDFRRLRIELSGDIPNNMLYRLQVDFNNPSAPELKDGYIGWKNLPGNHTLLLGNQKRPIGLDHLNSSRHNVFAERPLAVETFNEDARRLGAAMYGYSDDEMFNWRYGVFLLENIATDGRYRGDDMQAGVYGRLAASPWYDEISGGRGYLHLAIAGSANDTDPDGQTDADQNSNEARFRTRPLARSDSRWWNTNRILGAEDYQQLGYEFMLNIGALQITSEYYGNWVGRDAVGGFSGEDLFFHGGYIFASYFLTGEHIPLDRVSGTIDRVKPFENFFLVDRCTGGTGSGLGAVAVALRYDYLDLSDEDIRGGDGHAVTAGLNWYWTAYSKVQTNLIWGSINNGGQGQENSGPSGTTVPLAAGVDGDFTALGFRFMADF</sequence>
<feature type="signal peptide" evidence="1">
    <location>
        <begin position="1"/>
        <end position="28"/>
    </location>
</feature>
<name>A0ABP8MFW1_9BACT</name>
<organism evidence="2 3">
    <name type="scientific">Novipirellula rosea</name>
    <dbReference type="NCBI Taxonomy" id="1031540"/>
    <lineage>
        <taxon>Bacteria</taxon>
        <taxon>Pseudomonadati</taxon>
        <taxon>Planctomycetota</taxon>
        <taxon>Planctomycetia</taxon>
        <taxon>Pirellulales</taxon>
        <taxon>Pirellulaceae</taxon>
        <taxon>Novipirellula</taxon>
    </lineage>
</organism>
<keyword evidence="1" id="KW-0732">Signal</keyword>
<feature type="chain" id="PRO_5047010473" evidence="1">
    <location>
        <begin position="29"/>
        <end position="532"/>
    </location>
</feature>
<gene>
    <name evidence="2" type="ORF">GCM10023156_13540</name>
</gene>